<dbReference type="EMBL" id="JANLCK010000002">
    <property type="protein sequence ID" value="MCS5724923.1"/>
    <property type="molecule type" value="Genomic_DNA"/>
</dbReference>
<dbReference type="AlphaFoldDB" id="A0AA41XFW4"/>
<gene>
    <name evidence="1" type="ORF">N1028_03340</name>
</gene>
<accession>A0AA41XFW4</accession>
<proteinExistence type="predicted"/>
<protein>
    <submittedName>
        <fullName evidence="1">Uncharacterized protein</fullName>
    </submittedName>
</protein>
<keyword evidence="2" id="KW-1185">Reference proteome</keyword>
<organism evidence="1 2">
    <name type="scientific">Herbiconiux oxytropis</name>
    <dbReference type="NCBI Taxonomy" id="2970915"/>
    <lineage>
        <taxon>Bacteria</taxon>
        <taxon>Bacillati</taxon>
        <taxon>Actinomycetota</taxon>
        <taxon>Actinomycetes</taxon>
        <taxon>Micrococcales</taxon>
        <taxon>Microbacteriaceae</taxon>
        <taxon>Herbiconiux</taxon>
    </lineage>
</organism>
<evidence type="ECO:0000313" key="2">
    <source>
        <dbReference type="Proteomes" id="UP001165587"/>
    </source>
</evidence>
<name>A0AA41XFW4_9MICO</name>
<evidence type="ECO:0000313" key="1">
    <source>
        <dbReference type="EMBL" id="MCS5724923.1"/>
    </source>
</evidence>
<reference evidence="1" key="1">
    <citation type="submission" date="2022-08" db="EMBL/GenBank/DDBJ databases">
        <authorList>
            <person name="Deng Y."/>
            <person name="Han X.-F."/>
            <person name="Zhang Y.-Q."/>
        </authorList>
    </citation>
    <scope>NUCLEOTIDE SEQUENCE</scope>
    <source>
        <strain evidence="1">CPCC 203407</strain>
    </source>
</reference>
<dbReference type="Proteomes" id="UP001165587">
    <property type="component" value="Unassembled WGS sequence"/>
</dbReference>
<comment type="caution">
    <text evidence="1">The sequence shown here is derived from an EMBL/GenBank/DDBJ whole genome shotgun (WGS) entry which is preliminary data.</text>
</comment>
<dbReference type="RefSeq" id="WP_259525400.1">
    <property type="nucleotide sequence ID" value="NZ_JANLCK010000002.1"/>
</dbReference>
<sequence length="60" mass="6835">MTYSQHRDGADDSTPYAHFPALCLVPALYQTQLPNFDFSHGGLYKYRLQEEQTNDDEPAA</sequence>